<dbReference type="RefSeq" id="WP_132130507.1">
    <property type="nucleotide sequence ID" value="NZ_CP042432.1"/>
</dbReference>
<dbReference type="Proteomes" id="UP000295807">
    <property type="component" value="Unassembled WGS sequence"/>
</dbReference>
<proteinExistence type="predicted"/>
<evidence type="ECO:0000313" key="2">
    <source>
        <dbReference type="Proteomes" id="UP000295807"/>
    </source>
</evidence>
<keyword evidence="2" id="KW-1185">Reference proteome</keyword>
<sequence length="73" mass="8504">MSLDRIRLSTALKVLEPTRKKAESVGGIAPGHIYFYNSAVFNRREWSSYITGSRSDYDLAFDPDVNLKYFRRR</sequence>
<gene>
    <name evidence="1" type="ORF">EDD80_11575</name>
</gene>
<comment type="caution">
    <text evidence="1">The sequence shown here is derived from an EMBL/GenBank/DDBJ whole genome shotgun (WGS) entry which is preliminary data.</text>
</comment>
<reference evidence="1 2" key="1">
    <citation type="submission" date="2019-03" db="EMBL/GenBank/DDBJ databases">
        <title>Genomic Encyclopedia of Type Strains, Phase IV (KMG-IV): sequencing the most valuable type-strain genomes for metagenomic binning, comparative biology and taxonomic classification.</title>
        <authorList>
            <person name="Goeker M."/>
        </authorList>
    </citation>
    <scope>NUCLEOTIDE SEQUENCE [LARGE SCALE GENOMIC DNA]</scope>
    <source>
        <strain evidence="1 2">DSM 21100</strain>
    </source>
</reference>
<name>A0A4R3KM17_9SPHI</name>
<organism evidence="1 2">
    <name type="scientific">Anseongella ginsenosidimutans</name>
    <dbReference type="NCBI Taxonomy" id="496056"/>
    <lineage>
        <taxon>Bacteria</taxon>
        <taxon>Pseudomonadati</taxon>
        <taxon>Bacteroidota</taxon>
        <taxon>Sphingobacteriia</taxon>
        <taxon>Sphingobacteriales</taxon>
        <taxon>Sphingobacteriaceae</taxon>
        <taxon>Anseongella</taxon>
    </lineage>
</organism>
<dbReference type="AlphaFoldDB" id="A0A4R3KM17"/>
<accession>A0A4R3KM17</accession>
<evidence type="ECO:0000313" key="1">
    <source>
        <dbReference type="EMBL" id="TCS85092.1"/>
    </source>
</evidence>
<protein>
    <submittedName>
        <fullName evidence="1">Uncharacterized protein</fullName>
    </submittedName>
</protein>
<dbReference type="EMBL" id="SMAD01000015">
    <property type="protein sequence ID" value="TCS85092.1"/>
    <property type="molecule type" value="Genomic_DNA"/>
</dbReference>